<gene>
    <name evidence="2" type="ORF">HW450_00500</name>
</gene>
<evidence type="ECO:0000313" key="3">
    <source>
        <dbReference type="Proteomes" id="UP000515570"/>
    </source>
</evidence>
<evidence type="ECO:0000256" key="1">
    <source>
        <dbReference type="ARBA" id="ARBA00022649"/>
    </source>
</evidence>
<dbReference type="InterPro" id="IPR035093">
    <property type="entry name" value="RelE/ParE_toxin_dom_sf"/>
</dbReference>
<dbReference type="Proteomes" id="UP000515570">
    <property type="component" value="Chromosome"/>
</dbReference>
<protein>
    <submittedName>
        <fullName evidence="2">Type II toxin-antitoxin system mRNA interferase toxin, RelE/StbE family</fullName>
    </submittedName>
</protein>
<keyword evidence="1" id="KW-1277">Toxin-antitoxin system</keyword>
<evidence type="ECO:0000313" key="2">
    <source>
        <dbReference type="EMBL" id="QMV85282.1"/>
    </source>
</evidence>
<dbReference type="Pfam" id="PF05015">
    <property type="entry name" value="HigB-like_toxin"/>
    <property type="match status" value="1"/>
</dbReference>
<accession>A0A7G5FF91</accession>
<dbReference type="NCBIfam" id="TIGR02385">
    <property type="entry name" value="RelE_StbE"/>
    <property type="match status" value="1"/>
</dbReference>
<name>A0A7G5FF91_9CORY</name>
<organism evidence="2 3">
    <name type="scientific">Corynebacterium hindlerae</name>
    <dbReference type="NCBI Taxonomy" id="699041"/>
    <lineage>
        <taxon>Bacteria</taxon>
        <taxon>Bacillati</taxon>
        <taxon>Actinomycetota</taxon>
        <taxon>Actinomycetes</taxon>
        <taxon>Mycobacteriales</taxon>
        <taxon>Corynebacteriaceae</taxon>
        <taxon>Corynebacterium</taxon>
    </lineage>
</organism>
<dbReference type="InterPro" id="IPR007711">
    <property type="entry name" value="HigB-1"/>
</dbReference>
<sequence length="93" mass="10858">MIVSFQHRGLEEYFKTGSKRGIQPQHANKLSRVLSVLDQATTIEPILRIPGYRAHELVGDRKGFWSVRITGNWRVIFRFVGEDVELVDYLDYH</sequence>
<dbReference type="InterPro" id="IPR007712">
    <property type="entry name" value="RelE/ParE_toxin"/>
</dbReference>
<dbReference type="EMBL" id="CP059833">
    <property type="protein sequence ID" value="QMV85282.1"/>
    <property type="molecule type" value="Genomic_DNA"/>
</dbReference>
<reference evidence="2 3" key="1">
    <citation type="submission" date="2020-07" db="EMBL/GenBank/DDBJ databases">
        <title>non toxigenic Corynebacterium sp. nov from a clinical source.</title>
        <authorList>
            <person name="Bernier A.-M."/>
            <person name="Bernard K."/>
        </authorList>
    </citation>
    <scope>NUCLEOTIDE SEQUENCE [LARGE SCALE GENOMIC DNA]</scope>
    <source>
        <strain evidence="3">NML 93-0612</strain>
    </source>
</reference>
<proteinExistence type="predicted"/>
<dbReference type="PANTHER" id="PTHR40266:SF2">
    <property type="entry name" value="TOXIN HIGB-1"/>
    <property type="match status" value="1"/>
</dbReference>
<keyword evidence="3" id="KW-1185">Reference proteome</keyword>
<dbReference type="AlphaFoldDB" id="A0A7G5FF91"/>
<dbReference type="PANTHER" id="PTHR40266">
    <property type="entry name" value="TOXIN HIGB-1"/>
    <property type="match status" value="1"/>
</dbReference>
<dbReference type="SUPFAM" id="SSF143011">
    <property type="entry name" value="RelE-like"/>
    <property type="match status" value="1"/>
</dbReference>
<dbReference type="Gene3D" id="3.30.2310.20">
    <property type="entry name" value="RelE-like"/>
    <property type="match status" value="1"/>
</dbReference>
<dbReference type="RefSeq" id="WP_182386104.1">
    <property type="nucleotide sequence ID" value="NZ_CP072111.1"/>
</dbReference>